<evidence type="ECO:0000313" key="7">
    <source>
        <dbReference type="Proteomes" id="UP000530234"/>
    </source>
</evidence>
<comment type="similarity">
    <text evidence="2">Belongs to the CRISPR system Cmr5 family.</text>
</comment>
<evidence type="ECO:0000256" key="4">
    <source>
        <dbReference type="ARBA" id="ARBA00023118"/>
    </source>
</evidence>
<dbReference type="SUPFAM" id="SSF158568">
    <property type="entry name" value="AF1862-like"/>
    <property type="match status" value="1"/>
</dbReference>
<comment type="caution">
    <text evidence="6">The sequence shown here is derived from an EMBL/GenBank/DDBJ whole genome shotgun (WGS) entry which is preliminary data.</text>
</comment>
<evidence type="ECO:0000256" key="1">
    <source>
        <dbReference type="ARBA" id="ARBA00004496"/>
    </source>
</evidence>
<dbReference type="InterPro" id="IPR023101">
    <property type="entry name" value="AF1862-like_dom_sf"/>
</dbReference>
<organism evidence="6 7">
    <name type="scientific">Streptomyces calidiresistens</name>
    <dbReference type="NCBI Taxonomy" id="1485586"/>
    <lineage>
        <taxon>Bacteria</taxon>
        <taxon>Bacillati</taxon>
        <taxon>Actinomycetota</taxon>
        <taxon>Actinomycetes</taxon>
        <taxon>Kitasatosporales</taxon>
        <taxon>Streptomycetaceae</taxon>
        <taxon>Streptomyces</taxon>
    </lineage>
</organism>
<dbReference type="EMBL" id="VKHS01000020">
    <property type="protein sequence ID" value="MBB0228325.1"/>
    <property type="molecule type" value="Genomic_DNA"/>
</dbReference>
<reference evidence="7" key="1">
    <citation type="submission" date="2019-10" db="EMBL/GenBank/DDBJ databases">
        <title>Streptomyces sp. nov., a novel actinobacterium isolated from alkaline environment.</title>
        <authorList>
            <person name="Golinska P."/>
        </authorList>
    </citation>
    <scope>NUCLEOTIDE SEQUENCE [LARGE SCALE GENOMIC DNA]</scope>
    <source>
        <strain evidence="7">DSM 42108</strain>
    </source>
</reference>
<sequence>MSGRSGRVDQGMARAAAEILGDGPISGPLRTRYRQLPVMLHTTGLAATYAFVLSKTGGRNKALAEAYDRVANGIRKHIATRRLIPGCTEKTPPRDVLQAMGNCGGVTYARATAEITLLAGWLSRLAEARHQADAMAKATDAESGSSGKAEGKP</sequence>
<dbReference type="Gene3D" id="1.10.520.30">
    <property type="entry name" value="AF1862-like domain"/>
    <property type="match status" value="1"/>
</dbReference>
<proteinExistence type="inferred from homology"/>
<keyword evidence="7" id="KW-1185">Reference proteome</keyword>
<keyword evidence="3" id="KW-0963">Cytoplasm</keyword>
<dbReference type="RefSeq" id="WP_182660012.1">
    <property type="nucleotide sequence ID" value="NZ_VKHS01000020.1"/>
</dbReference>
<evidence type="ECO:0000256" key="3">
    <source>
        <dbReference type="ARBA" id="ARBA00022490"/>
    </source>
</evidence>
<evidence type="ECO:0000256" key="5">
    <source>
        <dbReference type="ARBA" id="ARBA00030001"/>
    </source>
</evidence>
<dbReference type="InterPro" id="IPR010160">
    <property type="entry name" value="CRISPR-assoc_prot_Cmr5"/>
</dbReference>
<protein>
    <recommendedName>
        <fullName evidence="5">CRISPR type III-B/RAMP module-associated protein Cmr5</fullName>
    </recommendedName>
</protein>
<evidence type="ECO:0000313" key="6">
    <source>
        <dbReference type="EMBL" id="MBB0228325.1"/>
    </source>
</evidence>
<dbReference type="Pfam" id="PF09701">
    <property type="entry name" value="Cas_Cmr5"/>
    <property type="match status" value="1"/>
</dbReference>
<dbReference type="Proteomes" id="UP000530234">
    <property type="component" value="Unassembled WGS sequence"/>
</dbReference>
<keyword evidence="4" id="KW-0051">Antiviral defense</keyword>
<accession>A0A7W3SZX7</accession>
<comment type="subcellular location">
    <subcellularLocation>
        <location evidence="1">Cytoplasm</location>
    </subcellularLocation>
</comment>
<name>A0A7W3SZX7_9ACTN</name>
<dbReference type="GO" id="GO:0005737">
    <property type="term" value="C:cytoplasm"/>
    <property type="evidence" value="ECO:0007669"/>
    <property type="project" value="UniProtKB-SubCell"/>
</dbReference>
<gene>
    <name evidence="6" type="ORF">FOE67_02040</name>
</gene>
<dbReference type="AlphaFoldDB" id="A0A7W3SZX7"/>
<evidence type="ECO:0000256" key="2">
    <source>
        <dbReference type="ARBA" id="ARBA00006161"/>
    </source>
</evidence>
<dbReference type="GO" id="GO:0051607">
    <property type="term" value="P:defense response to virus"/>
    <property type="evidence" value="ECO:0007669"/>
    <property type="project" value="UniProtKB-KW"/>
</dbReference>